<dbReference type="RefSeq" id="WP_221862368.1">
    <property type="nucleotide sequence ID" value="NZ_JAIKTU010000019.1"/>
</dbReference>
<proteinExistence type="predicted"/>
<dbReference type="SUPFAM" id="SSF48179">
    <property type="entry name" value="6-phosphogluconate dehydrogenase C-terminal domain-like"/>
    <property type="match status" value="1"/>
</dbReference>
<dbReference type="InterPro" id="IPR013328">
    <property type="entry name" value="6PGD_dom2"/>
</dbReference>
<accession>A0ABS7L3D1</accession>
<feature type="domain" description="Opine dehydrogenase" evidence="3">
    <location>
        <begin position="178"/>
        <end position="338"/>
    </location>
</feature>
<keyword evidence="6" id="KW-1185">Reference proteome</keyword>
<evidence type="ECO:0000259" key="3">
    <source>
        <dbReference type="Pfam" id="PF02317"/>
    </source>
</evidence>
<keyword evidence="1" id="KW-0560">Oxidoreductase</keyword>
<dbReference type="Pfam" id="PF01210">
    <property type="entry name" value="NAD_Gly3P_dh_N"/>
    <property type="match status" value="1"/>
</dbReference>
<evidence type="ECO:0000313" key="4">
    <source>
        <dbReference type="EMBL" id="MBY0757232.1"/>
    </source>
</evidence>
<dbReference type="Gene3D" id="3.40.50.720">
    <property type="entry name" value="NAD(P)-binding Rossmann-like Domain"/>
    <property type="match status" value="1"/>
</dbReference>
<dbReference type="Proteomes" id="UP001299068">
    <property type="component" value="Unassembled WGS sequence"/>
</dbReference>
<feature type="domain" description="Glycerol-3-phosphate dehydrogenase NAD-dependent N-terminal" evidence="2">
    <location>
        <begin position="3"/>
        <end position="101"/>
    </location>
</feature>
<organism evidence="4 6">
    <name type="scientific">Clostridium sardiniense</name>
    <name type="common">Clostridium absonum</name>
    <dbReference type="NCBI Taxonomy" id="29369"/>
    <lineage>
        <taxon>Bacteria</taxon>
        <taxon>Bacillati</taxon>
        <taxon>Bacillota</taxon>
        <taxon>Clostridia</taxon>
        <taxon>Eubacteriales</taxon>
        <taxon>Clostridiaceae</taxon>
        <taxon>Clostridium</taxon>
    </lineage>
</organism>
<evidence type="ECO:0000313" key="6">
    <source>
        <dbReference type="Proteomes" id="UP001299068"/>
    </source>
</evidence>
<evidence type="ECO:0000259" key="2">
    <source>
        <dbReference type="Pfam" id="PF01210"/>
    </source>
</evidence>
<dbReference type="InterPro" id="IPR008927">
    <property type="entry name" value="6-PGluconate_DH-like_C_sf"/>
</dbReference>
<dbReference type="InterPro" id="IPR051729">
    <property type="entry name" value="Opine/Lysopine_DH"/>
</dbReference>
<dbReference type="SUPFAM" id="SSF51735">
    <property type="entry name" value="NAD(P)-binding Rossmann-fold domains"/>
    <property type="match status" value="1"/>
</dbReference>
<name>A0ABS7L3D1_CLOSR</name>
<dbReference type="Gene3D" id="1.10.1040.10">
    <property type="entry name" value="N-(1-d-carboxylethyl)-l-norvaline Dehydrogenase, domain 2"/>
    <property type="match status" value="1"/>
</dbReference>
<dbReference type="InterPro" id="IPR011128">
    <property type="entry name" value="G3P_DH_NAD-dep_N"/>
</dbReference>
<evidence type="ECO:0000256" key="1">
    <source>
        <dbReference type="ARBA" id="ARBA00023002"/>
    </source>
</evidence>
<dbReference type="InterPro" id="IPR003421">
    <property type="entry name" value="Opine_DH"/>
</dbReference>
<dbReference type="EMBL" id="JAIKTU010000019">
    <property type="protein sequence ID" value="MBY0757232.1"/>
    <property type="molecule type" value="Genomic_DNA"/>
</dbReference>
<gene>
    <name evidence="4" type="ORF">K5V21_17510</name>
    <name evidence="5" type="ORF">K5V21_17525</name>
</gene>
<dbReference type="PANTHER" id="PTHR38015:SF1">
    <property type="entry name" value="OPINE DEHYDROGENASE DOMAIN-CONTAINING PROTEIN"/>
    <property type="match status" value="1"/>
</dbReference>
<reference evidence="4 6" key="1">
    <citation type="journal article" date="2021" name="Cell Host Microbe">
        <title>in vivo commensal control of Clostridioides difficile virulence.</title>
        <authorList>
            <person name="Girinathan B.P."/>
            <person name="Dibenedetto N."/>
            <person name="Worley J.N."/>
            <person name="Peltier J."/>
            <person name="Arrieta-Ortiz M.L."/>
            <person name="Rupa Christinal Immanuel S."/>
            <person name="Lavin R."/>
            <person name="Delaney M.L."/>
            <person name="Cummins C."/>
            <person name="Hoffmann M."/>
            <person name="Luo Y."/>
            <person name="Gonzalez-Escalona N."/>
            <person name="Allard M."/>
            <person name="Onderdonk A.B."/>
            <person name="Gerber G.K."/>
            <person name="Sonenshein A.L."/>
            <person name="Baliga N."/>
            <person name="Dupuy B."/>
            <person name="Bry L."/>
        </authorList>
    </citation>
    <scope>NUCLEOTIDE SEQUENCE [LARGE SCALE GENOMIC DNA]</scope>
    <source>
        <strain evidence="4 6">DSM 599</strain>
    </source>
</reference>
<sequence>MNIGIIGAGNIGTYLAAYASTKENCKVWIHTSKPESFKETLVLIEEEKNLSHDVKLHCITSSLEEVVCNSDYILITHPSFMMEKTLKEVSKYVSQGTVIGAIPGFGGKEFFIDELLEKGCIFFGSQRVPSITRLESYGECVHLKQKNKFMKLSVIPHKYSDSVCKTMTNLIDINCYPLDNYLSITLSPSNPTMHPSRLYELFKDYKSGVTYDRNPYFYEEWGNLASDTLLKLDDELETIVDSLNEFNDFNRDDFEKIKLRYKISVPEELTNEIRTAPGFKGIRTPMANASSENYIPDLSSRYFIEDIQFGLCIIKAFAEICVVDTPTVDKVIYWAQNLLDKEYLIDSKLIGKDVDELMIPQNKGIISKSDLVKYYKNFK</sequence>
<evidence type="ECO:0000313" key="5">
    <source>
        <dbReference type="EMBL" id="MBY0757235.1"/>
    </source>
</evidence>
<dbReference type="Pfam" id="PF02317">
    <property type="entry name" value="Octopine_DH"/>
    <property type="match status" value="1"/>
</dbReference>
<protein>
    <submittedName>
        <fullName evidence="4">NAD/NADP octopine/nopaline dehydrogenase family protein</fullName>
    </submittedName>
</protein>
<dbReference type="InterPro" id="IPR036291">
    <property type="entry name" value="NAD(P)-bd_dom_sf"/>
</dbReference>
<dbReference type="EMBL" id="JAIKTU010000019">
    <property type="protein sequence ID" value="MBY0757235.1"/>
    <property type="molecule type" value="Genomic_DNA"/>
</dbReference>
<dbReference type="PANTHER" id="PTHR38015">
    <property type="entry name" value="BLR6086 PROTEIN"/>
    <property type="match status" value="1"/>
</dbReference>
<comment type="caution">
    <text evidence="4">The sequence shown here is derived from an EMBL/GenBank/DDBJ whole genome shotgun (WGS) entry which is preliminary data.</text>
</comment>